<dbReference type="Proteomes" id="UP000444721">
    <property type="component" value="Unassembled WGS sequence"/>
</dbReference>
<dbReference type="VEuPathDB" id="AmoebaDB:FDP41_010153"/>
<comment type="caution">
    <text evidence="5">The sequence shown here is derived from an EMBL/GenBank/DDBJ whole genome shotgun (WGS) entry which is preliminary data.</text>
</comment>
<dbReference type="InterPro" id="IPR000408">
    <property type="entry name" value="Reg_chr_condens"/>
</dbReference>
<feature type="repeat" description="RCC1" evidence="2">
    <location>
        <begin position="642"/>
        <end position="697"/>
    </location>
</feature>
<dbReference type="SUPFAM" id="SSF50985">
    <property type="entry name" value="RCC1/BLIP-II"/>
    <property type="match status" value="1"/>
</dbReference>
<feature type="repeat" description="RCC1" evidence="2">
    <location>
        <begin position="314"/>
        <end position="407"/>
    </location>
</feature>
<gene>
    <name evidence="5" type="ORF">FDP41_010153</name>
</gene>
<organism evidence="5 6">
    <name type="scientific">Naegleria fowleri</name>
    <name type="common">Brain eating amoeba</name>
    <dbReference type="NCBI Taxonomy" id="5763"/>
    <lineage>
        <taxon>Eukaryota</taxon>
        <taxon>Discoba</taxon>
        <taxon>Heterolobosea</taxon>
        <taxon>Tetramitia</taxon>
        <taxon>Eutetramitia</taxon>
        <taxon>Vahlkampfiidae</taxon>
        <taxon>Naegleria</taxon>
    </lineage>
</organism>
<feature type="compositionally biased region" description="Basic residues" evidence="3">
    <location>
        <begin position="1142"/>
        <end position="1155"/>
    </location>
</feature>
<dbReference type="PRINTS" id="PR00633">
    <property type="entry name" value="RCCNDNSATION"/>
</dbReference>
<feature type="region of interest" description="Disordered" evidence="3">
    <location>
        <begin position="1142"/>
        <end position="1167"/>
    </location>
</feature>
<feature type="repeat" description="RCC1" evidence="2">
    <location>
        <begin position="130"/>
        <end position="206"/>
    </location>
</feature>
<reference evidence="5 6" key="1">
    <citation type="journal article" date="2019" name="Sci. Rep.">
        <title>Nanopore sequencing improves the draft genome of the human pathogenic amoeba Naegleria fowleri.</title>
        <authorList>
            <person name="Liechti N."/>
            <person name="Schurch N."/>
            <person name="Bruggmann R."/>
            <person name="Wittwer M."/>
        </authorList>
    </citation>
    <scope>NUCLEOTIDE SEQUENCE [LARGE SCALE GENOMIC DNA]</scope>
    <source>
        <strain evidence="5 6">ATCC 30894</strain>
    </source>
</reference>
<feature type="compositionally biased region" description="Polar residues" evidence="3">
    <location>
        <begin position="1"/>
        <end position="34"/>
    </location>
</feature>
<dbReference type="InterPro" id="IPR000210">
    <property type="entry name" value="BTB/POZ_dom"/>
</dbReference>
<name>A0A6A5AXU1_NAEFO</name>
<dbReference type="Gene3D" id="3.30.710.10">
    <property type="entry name" value="Potassium Channel Kv1.1, Chain A"/>
    <property type="match status" value="1"/>
</dbReference>
<evidence type="ECO:0000256" key="1">
    <source>
        <dbReference type="ARBA" id="ARBA00022737"/>
    </source>
</evidence>
<feature type="region of interest" description="Disordered" evidence="3">
    <location>
        <begin position="253"/>
        <end position="292"/>
    </location>
</feature>
<dbReference type="Gene3D" id="2.130.10.30">
    <property type="entry name" value="Regulator of chromosome condensation 1/beta-lactamase-inhibitor protein II"/>
    <property type="match status" value="3"/>
</dbReference>
<dbReference type="PROSITE" id="PS00626">
    <property type="entry name" value="RCC1_2"/>
    <property type="match status" value="1"/>
</dbReference>
<evidence type="ECO:0000259" key="4">
    <source>
        <dbReference type="PROSITE" id="PS50097"/>
    </source>
</evidence>
<feature type="compositionally biased region" description="Low complexity" evidence="3">
    <location>
        <begin position="37"/>
        <end position="50"/>
    </location>
</feature>
<keyword evidence="6" id="KW-1185">Reference proteome</keyword>
<dbReference type="InterPro" id="IPR009091">
    <property type="entry name" value="RCC1/BLIP-II"/>
</dbReference>
<feature type="repeat" description="RCC1" evidence="2">
    <location>
        <begin position="578"/>
        <end position="641"/>
    </location>
</feature>
<feature type="compositionally biased region" description="Low complexity" evidence="3">
    <location>
        <begin position="1156"/>
        <end position="1167"/>
    </location>
</feature>
<evidence type="ECO:0000256" key="2">
    <source>
        <dbReference type="PROSITE-ProRule" id="PRU00235"/>
    </source>
</evidence>
<proteinExistence type="predicted"/>
<dbReference type="PROSITE" id="PS50097">
    <property type="entry name" value="BTB"/>
    <property type="match status" value="1"/>
</dbReference>
<feature type="compositionally biased region" description="Polar residues" evidence="3">
    <location>
        <begin position="259"/>
        <end position="272"/>
    </location>
</feature>
<dbReference type="AlphaFoldDB" id="A0A6A5AXU1"/>
<dbReference type="Pfam" id="PF25390">
    <property type="entry name" value="WD40_RLD"/>
    <property type="match status" value="1"/>
</dbReference>
<dbReference type="PROSITE" id="PS50012">
    <property type="entry name" value="RCC1_3"/>
    <property type="match status" value="6"/>
</dbReference>
<dbReference type="RefSeq" id="XP_044556263.1">
    <property type="nucleotide sequence ID" value="XM_044700420.1"/>
</dbReference>
<dbReference type="SUPFAM" id="SSF54695">
    <property type="entry name" value="POZ domain"/>
    <property type="match status" value="1"/>
</dbReference>
<dbReference type="Pfam" id="PF13540">
    <property type="entry name" value="RCC1_2"/>
    <property type="match status" value="2"/>
</dbReference>
<keyword evidence="1" id="KW-0677">Repeat</keyword>
<dbReference type="InterPro" id="IPR011333">
    <property type="entry name" value="SKP1/BTB/POZ_sf"/>
</dbReference>
<dbReference type="VEuPathDB" id="AmoebaDB:NfTy_034910"/>
<dbReference type="InterPro" id="IPR058923">
    <property type="entry name" value="RCC1-like_dom"/>
</dbReference>
<evidence type="ECO:0000313" key="6">
    <source>
        <dbReference type="Proteomes" id="UP000444721"/>
    </source>
</evidence>
<feature type="region of interest" description="Disordered" evidence="3">
    <location>
        <begin position="502"/>
        <end position="552"/>
    </location>
</feature>
<protein>
    <recommendedName>
        <fullName evidence="4">BTB domain-containing protein</fullName>
    </recommendedName>
</protein>
<dbReference type="GeneID" id="68117368"/>
<feature type="repeat" description="RCC1" evidence="2">
    <location>
        <begin position="207"/>
        <end position="259"/>
    </location>
</feature>
<feature type="compositionally biased region" description="Basic and acidic residues" evidence="3">
    <location>
        <begin position="72"/>
        <end position="85"/>
    </location>
</feature>
<dbReference type="VEuPathDB" id="AmoebaDB:NF0093680"/>
<dbReference type="InterPro" id="IPR051625">
    <property type="entry name" value="Signaling_Regulatory_Domain"/>
</dbReference>
<dbReference type="OrthoDB" id="5370059at2759"/>
<dbReference type="PANTHER" id="PTHR22872">
    <property type="entry name" value="BTK-BINDING PROTEIN-RELATED"/>
    <property type="match status" value="1"/>
</dbReference>
<accession>A0A6A5AXU1</accession>
<feature type="repeat" description="RCC1" evidence="2">
    <location>
        <begin position="408"/>
        <end position="460"/>
    </location>
</feature>
<dbReference type="EMBL" id="VFQX01000076">
    <property type="protein sequence ID" value="KAF0971547.1"/>
    <property type="molecule type" value="Genomic_DNA"/>
</dbReference>
<sequence>MLASGKNNHNNNHSTQLSPANMSSMHTSHSSQKINNRDLLNSNDQQQQQHSVDHSHHHHHHSGGLHKHSRSSSRDMMSEVEEGSKRNNGGTIIDSFSSSLSIPSMMPNLNGVTATTLENHLPQRLKLSPNSVYVTGCNDHYQLGTMDNEKRDSFCEMSCGVKRGSSQKSLEKPKSSSIVSSCFLSQDDKIKRIKCGQDFTVFLTQKNQVFVLGSNTNGQIGLAKDIHHVKTPARLTAFDEMEVLSLSRSSSLSVAGGQEDTSGSSAASTVQLDDSEELLQKSTSSSSSNSEYGEGQIANVYCGAEFTIFLMRDGRVYGTGSNISGQLGKPISASLENNANIFFEPVPLTMTTPPPAGTATAIVAASHNNGASGFNATNTTTPSATVELSGISKVAVGRTHSIFITEDGHVYACGLNEMGQLGLGTRSRNEPYIQLIQELNDFEIRKAACGAEHSLFLTTTGDLYATGSNQFGQLGISNPQVHFKQSPVLVCQTDSDVTEFNKQNASNSDATTKNDPEATTSTSSVTSKQNNKTAIDQSKNAKNQNGIPELPSGNKSLLGSVKKIKCGLYHSVIMNKHFDIFVFGCNNEGQCGLPFASTTERKLTTTRNIYTPTKLVIMEAGLDYVDRIRCGYKHTTFLTHRYDIYQCGSNELGQLGLPDDEEAIYVSTPTKVTLINDTNIPINATSGPYSTILFTGDDSKPKFSISKQLKQNHAARDRVFQTNMYAFMPLVRLVSPFLESMLKNSEFMGKLDANDQLYMQRMINTCYDRSEIAFVREMDCKAVVKLLRWLHDYNSVDETVVQLRKKLYERFEETLKYNNILDILEIIEMKLEQCNNKDKGVLTTCRAKCYAILHELNEKLLENSVAKTDEIEAITSDIRFELFLKQVPEWNKRSNTITWNEERRRQSRVGIDICNPLQLLYDDPFGDIILFLDKAHTKKIKAHKTILSCASAYLAHRIEREEQATSPRSSGYPMTMDMYDATCSSDQINNNNNEKEQAIRIEALECTIKYMYDALDQSSQITQLLVPIMEIAWKFQMKNLQDYCLSSLDANLCVDNFVSVLKWANPYRNSQPLKPIISKIISFGANNWEKIISHFKEDQDWQDVSPALIIRINRQWMQNQERFISNTTTNSTNNIPSLHLVHHHHHHHNQHHHNNQQHSSQSSLKRK</sequence>
<evidence type="ECO:0000256" key="3">
    <source>
        <dbReference type="SAM" id="MobiDB-lite"/>
    </source>
</evidence>
<feature type="domain" description="BTB" evidence="4">
    <location>
        <begin position="926"/>
        <end position="1013"/>
    </location>
</feature>
<feature type="compositionally biased region" description="Basic residues" evidence="3">
    <location>
        <begin position="55"/>
        <end position="71"/>
    </location>
</feature>
<evidence type="ECO:0000313" key="5">
    <source>
        <dbReference type="EMBL" id="KAF0971547.1"/>
    </source>
</evidence>
<feature type="compositionally biased region" description="Polar residues" evidence="3">
    <location>
        <begin position="502"/>
        <end position="546"/>
    </location>
</feature>
<feature type="region of interest" description="Disordered" evidence="3">
    <location>
        <begin position="1"/>
        <end position="92"/>
    </location>
</feature>